<dbReference type="PANTHER" id="PTHR39341">
    <property type="entry name" value="BSL7085 PROTEIN"/>
    <property type="match status" value="1"/>
</dbReference>
<sequence>MRSCLPDIHDPDLPIQQLLTLWPACIRVFLRHRMRCVGCPIAPFHTVIDACREHDVDEARFRADLAAAAGAG</sequence>
<dbReference type="PANTHER" id="PTHR39341:SF1">
    <property type="entry name" value="DUF1858 DOMAIN-CONTAINING PROTEIN"/>
    <property type="match status" value="1"/>
</dbReference>
<evidence type="ECO:0000313" key="3">
    <source>
        <dbReference type="Proteomes" id="UP000253370"/>
    </source>
</evidence>
<keyword evidence="3" id="KW-1185">Reference proteome</keyword>
<dbReference type="Pfam" id="PF08984">
    <property type="entry name" value="DUF1858"/>
    <property type="match status" value="1"/>
</dbReference>
<evidence type="ECO:0000259" key="1">
    <source>
        <dbReference type="Pfam" id="PF08984"/>
    </source>
</evidence>
<dbReference type="InterPro" id="IPR023883">
    <property type="entry name" value="CHP03980_redox-disulphide"/>
</dbReference>
<dbReference type="SUPFAM" id="SSF140683">
    <property type="entry name" value="SP0561-like"/>
    <property type="match status" value="1"/>
</dbReference>
<dbReference type="EMBL" id="QNTQ01000021">
    <property type="protein sequence ID" value="RBI83143.1"/>
    <property type="molecule type" value="Genomic_DNA"/>
</dbReference>
<dbReference type="NCBIfam" id="TIGR03980">
    <property type="entry name" value="prismane_assoc"/>
    <property type="match status" value="1"/>
</dbReference>
<comment type="caution">
    <text evidence="2">The sequence shown here is derived from an EMBL/GenBank/DDBJ whole genome shotgun (WGS) entry which is preliminary data.</text>
</comment>
<name>A0A365U4Q0_9RHOB</name>
<dbReference type="AlphaFoldDB" id="A0A365U4Q0"/>
<dbReference type="Gene3D" id="1.10.3910.10">
    <property type="entry name" value="SP0561-like"/>
    <property type="match status" value="1"/>
</dbReference>
<dbReference type="InterPro" id="IPR038062">
    <property type="entry name" value="ScdA-like_N_sf"/>
</dbReference>
<feature type="domain" description="DUF1858" evidence="1">
    <location>
        <begin position="10"/>
        <end position="60"/>
    </location>
</feature>
<dbReference type="OrthoDB" id="5397989at2"/>
<reference evidence="2 3" key="1">
    <citation type="submission" date="2018-07" db="EMBL/GenBank/DDBJ databases">
        <title>Rhodosalinus sp. strain E84T genomic sequence and assembly.</title>
        <authorList>
            <person name="Liu Z.-W."/>
            <person name="Lu D.-C."/>
        </authorList>
    </citation>
    <scope>NUCLEOTIDE SEQUENCE [LARGE SCALE GENOMIC DNA]</scope>
    <source>
        <strain evidence="2 3">E84</strain>
    </source>
</reference>
<accession>A0A365U4Q0</accession>
<organism evidence="2 3">
    <name type="scientific">Rhodosalinus halophilus</name>
    <dbReference type="NCBI Taxonomy" id="2259333"/>
    <lineage>
        <taxon>Bacteria</taxon>
        <taxon>Pseudomonadati</taxon>
        <taxon>Pseudomonadota</taxon>
        <taxon>Alphaproteobacteria</taxon>
        <taxon>Rhodobacterales</taxon>
        <taxon>Paracoccaceae</taxon>
        <taxon>Rhodosalinus</taxon>
    </lineage>
</organism>
<dbReference type="RefSeq" id="WP_113290675.1">
    <property type="nucleotide sequence ID" value="NZ_QNTQ01000021.1"/>
</dbReference>
<evidence type="ECO:0000313" key="2">
    <source>
        <dbReference type="EMBL" id="RBI83143.1"/>
    </source>
</evidence>
<dbReference type="Proteomes" id="UP000253370">
    <property type="component" value="Unassembled WGS sequence"/>
</dbReference>
<protein>
    <recommendedName>
        <fullName evidence="1">DUF1858 domain-containing protein</fullName>
    </recommendedName>
</protein>
<gene>
    <name evidence="2" type="ORF">DRV85_16995</name>
</gene>
<proteinExistence type="predicted"/>
<dbReference type="InterPro" id="IPR015077">
    <property type="entry name" value="DUF1858"/>
</dbReference>